<organism evidence="2 3">
    <name type="scientific">Ancylostoma ceylanicum</name>
    <dbReference type="NCBI Taxonomy" id="53326"/>
    <lineage>
        <taxon>Eukaryota</taxon>
        <taxon>Metazoa</taxon>
        <taxon>Ecdysozoa</taxon>
        <taxon>Nematoda</taxon>
        <taxon>Chromadorea</taxon>
        <taxon>Rhabditida</taxon>
        <taxon>Rhabditina</taxon>
        <taxon>Rhabditomorpha</taxon>
        <taxon>Strongyloidea</taxon>
        <taxon>Ancylostomatidae</taxon>
        <taxon>Ancylostomatinae</taxon>
        <taxon>Ancylostoma</taxon>
    </lineage>
</organism>
<sequence>MPAFVGGYKQLPVYKQVPKAISYDFTFMFVSTGMGCMWSIGPSMLMLYSITPSFLQIYWSPKWLVIIVAINAAIVLNWIAMSTFCGWPSAGFIHFVTEYGLNVLHFDLRNSTFMGISMKYGLTPVTLSLLIEALLLVLVLGGIGLLCAMNIHLCLKQNSMSTRTRRMHRQMLTLLLLQTGCPLLLLHAPLYTMYALLFTGATSPEILNYVIGILMALFPFVCPMITLTFMKDYRNFLLIKLFLRKMQRTDTSTIILKKGIDNGKPVFVVPRTITRISV</sequence>
<reference evidence="2 3" key="1">
    <citation type="submission" date="2013-05" db="EMBL/GenBank/DDBJ databases">
        <title>Draft genome of the parasitic nematode Anyclostoma ceylanicum.</title>
        <authorList>
            <person name="Mitreva M."/>
        </authorList>
    </citation>
    <scope>NUCLEOTIDE SEQUENCE [LARGE SCALE GENOMIC DNA]</scope>
</reference>
<feature type="transmembrane region" description="Helical" evidence="1">
    <location>
        <begin position="206"/>
        <end position="230"/>
    </location>
</feature>
<protein>
    <submittedName>
        <fullName evidence="2">7TM chemoreceptor</fullName>
    </submittedName>
</protein>
<evidence type="ECO:0000256" key="1">
    <source>
        <dbReference type="SAM" id="Phobius"/>
    </source>
</evidence>
<dbReference type="EMBL" id="KE124879">
    <property type="protein sequence ID" value="EPB76007.1"/>
    <property type="molecule type" value="Genomic_DNA"/>
</dbReference>
<accession>A0A0D6M809</accession>
<keyword evidence="1" id="KW-1133">Transmembrane helix</keyword>
<dbReference type="InterPro" id="IPR019421">
    <property type="entry name" value="7TM_GPCR_serpentine_rcpt_Srd"/>
</dbReference>
<evidence type="ECO:0000313" key="2">
    <source>
        <dbReference type="EMBL" id="EPB76007.1"/>
    </source>
</evidence>
<gene>
    <name evidence="2" type="ORF">ANCCEY_04928</name>
</gene>
<keyword evidence="1" id="KW-0472">Membrane</keyword>
<dbReference type="Pfam" id="PF10317">
    <property type="entry name" value="7TM_GPCR_Srd"/>
    <property type="match status" value="1"/>
</dbReference>
<dbReference type="SUPFAM" id="SSF81321">
    <property type="entry name" value="Family A G protein-coupled receptor-like"/>
    <property type="match status" value="1"/>
</dbReference>
<proteinExistence type="predicted"/>
<dbReference type="AlphaFoldDB" id="A0A0D6M809"/>
<feature type="transmembrane region" description="Helical" evidence="1">
    <location>
        <begin position="63"/>
        <end position="81"/>
    </location>
</feature>
<dbReference type="Proteomes" id="UP000054495">
    <property type="component" value="Unassembled WGS sequence"/>
</dbReference>
<keyword evidence="2" id="KW-0675">Receptor</keyword>
<feature type="transmembrane region" description="Helical" evidence="1">
    <location>
        <begin position="25"/>
        <end position="51"/>
    </location>
</feature>
<name>A0A0D6M809_9BILA</name>
<feature type="transmembrane region" description="Helical" evidence="1">
    <location>
        <begin position="172"/>
        <end position="194"/>
    </location>
</feature>
<dbReference type="PANTHER" id="PTHR22943">
    <property type="entry name" value="7-TRANSMEMBRANE DOMAIN RECEPTOR C.ELEGANS"/>
    <property type="match status" value="1"/>
</dbReference>
<evidence type="ECO:0000313" key="3">
    <source>
        <dbReference type="Proteomes" id="UP000054495"/>
    </source>
</evidence>
<keyword evidence="1" id="KW-0812">Transmembrane</keyword>
<dbReference type="PANTHER" id="PTHR22943:SF248">
    <property type="entry name" value="SEVEN TM RECEPTOR"/>
    <property type="match status" value="1"/>
</dbReference>
<feature type="transmembrane region" description="Helical" evidence="1">
    <location>
        <begin position="127"/>
        <end position="151"/>
    </location>
</feature>
<keyword evidence="3" id="KW-1185">Reference proteome</keyword>